<dbReference type="Proteomes" id="UP000309117">
    <property type="component" value="Unassembled WGS sequence"/>
</dbReference>
<keyword evidence="1" id="KW-0812">Transmembrane</keyword>
<evidence type="ECO:0000313" key="3">
    <source>
        <dbReference type="Proteomes" id="UP000309117"/>
    </source>
</evidence>
<dbReference type="RefSeq" id="WP_135960323.1">
    <property type="nucleotide sequence ID" value="NZ_AQFR02000001.1"/>
</dbReference>
<accession>A0A4V3REM0</accession>
<evidence type="ECO:0000256" key="1">
    <source>
        <dbReference type="SAM" id="Phobius"/>
    </source>
</evidence>
<sequence>MITELLFALALSSVIASCHYGYIAYKKKSIFGLLIAMNLLEILGQICIQFLSTYNVIVIDQTQNFMSFLLN</sequence>
<name>A0A4V3REM0_9LACO</name>
<keyword evidence="1" id="KW-1133">Transmembrane helix</keyword>
<feature type="transmembrane region" description="Helical" evidence="1">
    <location>
        <begin position="30"/>
        <end position="51"/>
    </location>
</feature>
<organism evidence="2 3">
    <name type="scientific">Lactobacillus intestinalis</name>
    <dbReference type="NCBI Taxonomy" id="151781"/>
    <lineage>
        <taxon>Bacteria</taxon>
        <taxon>Bacillati</taxon>
        <taxon>Bacillota</taxon>
        <taxon>Bacilli</taxon>
        <taxon>Lactobacillales</taxon>
        <taxon>Lactobacillaceae</taxon>
        <taxon>Lactobacillus</taxon>
    </lineage>
</organism>
<protein>
    <submittedName>
        <fullName evidence="2">Uncharacterized protein</fullName>
    </submittedName>
</protein>
<keyword evidence="1" id="KW-0472">Membrane</keyword>
<gene>
    <name evidence="2" type="ORF">E5351_02610</name>
</gene>
<comment type="caution">
    <text evidence="2">The sequence shown here is derived from an EMBL/GenBank/DDBJ whole genome shotgun (WGS) entry which is preliminary data.</text>
</comment>
<feature type="transmembrane region" description="Helical" evidence="1">
    <location>
        <begin position="6"/>
        <end position="23"/>
    </location>
</feature>
<evidence type="ECO:0000313" key="2">
    <source>
        <dbReference type="EMBL" id="TGY16900.1"/>
    </source>
</evidence>
<reference evidence="2 3" key="1">
    <citation type="submission" date="2019-04" db="EMBL/GenBank/DDBJ databases">
        <title>Microbes associate with the intestines of laboratory mice.</title>
        <authorList>
            <person name="Navarre W."/>
            <person name="Wong E."/>
            <person name="Huang K."/>
            <person name="Tropini C."/>
            <person name="Ng K."/>
            <person name="Yu B."/>
        </authorList>
    </citation>
    <scope>NUCLEOTIDE SEQUENCE [LARGE SCALE GENOMIC DNA]</scope>
    <source>
        <strain evidence="2 3">NM61_E11</strain>
    </source>
</reference>
<proteinExistence type="predicted"/>
<dbReference type="EMBL" id="SRYV01000003">
    <property type="protein sequence ID" value="TGY16900.1"/>
    <property type="molecule type" value="Genomic_DNA"/>
</dbReference>
<dbReference type="AlphaFoldDB" id="A0A4V3REM0"/>